<proteinExistence type="inferred from homology"/>
<dbReference type="Pfam" id="PF00010">
    <property type="entry name" value="HLH"/>
    <property type="match status" value="1"/>
</dbReference>
<dbReference type="EMBL" id="NCVQ01000009">
    <property type="protein sequence ID" value="PWZ10466.1"/>
    <property type="molecule type" value="Genomic_DNA"/>
</dbReference>
<dbReference type="Gene3D" id="4.10.280.10">
    <property type="entry name" value="Helix-loop-helix DNA-binding domain"/>
    <property type="match status" value="1"/>
</dbReference>
<evidence type="ECO:0000259" key="4">
    <source>
        <dbReference type="PROSITE" id="PS50888"/>
    </source>
</evidence>
<dbReference type="PANTHER" id="PTHR46665">
    <property type="entry name" value="TRANSCRIPTION FACTOR BHLH041-RELATED-RELATED"/>
    <property type="match status" value="1"/>
</dbReference>
<dbReference type="GO" id="GO:0046983">
    <property type="term" value="F:protein dimerization activity"/>
    <property type="evidence" value="ECO:0007669"/>
    <property type="project" value="InterPro"/>
</dbReference>
<comment type="caution">
    <text evidence="5">The sequence shown here is derived from an EMBL/GenBank/DDBJ whole genome shotgun (WGS) entry which is preliminary data.</text>
</comment>
<evidence type="ECO:0000256" key="2">
    <source>
        <dbReference type="ARBA" id="ARBA00023015"/>
    </source>
</evidence>
<feature type="domain" description="BHLH" evidence="4">
    <location>
        <begin position="117"/>
        <end position="168"/>
    </location>
</feature>
<sequence>MDPFYFGPDQLDAAAAVDEDYLTSLGLVVLSPEPVAPLPGGAFEAYQRRAPALLEHSLQTMSRRYSGEQNMHRRMFSYLRRVAHDAGAAVVAAPAFPAPARESVPGFGVGTSQAPRSSRFRNIMRERLRRERLSQGFADLHALLPHGASSKGGKNDIVGAAAGYVRELVARKEQLSARNQELLEKAASRWKQQGGTRSGVGRGMVVKVQAESQDHSMALGAFVRVLQRLKAMEAGLQVTAIRTRFSAGGVWMNIGVEGQVSACDVDKSITNALIELEGNDPRSSKPRFSCQVETVQMD</sequence>
<dbReference type="PANTHER" id="PTHR46665:SF7">
    <property type="entry name" value="OS01G0773800 PROTEIN"/>
    <property type="match status" value="1"/>
</dbReference>
<dbReference type="PROSITE" id="PS50888">
    <property type="entry name" value="BHLH"/>
    <property type="match status" value="1"/>
</dbReference>
<reference evidence="5" key="1">
    <citation type="journal article" date="2018" name="Nat. Genet.">
        <title>Extensive intraspecific gene order and gene structural variations between Mo17 and other maize genomes.</title>
        <authorList>
            <person name="Sun S."/>
            <person name="Zhou Y."/>
            <person name="Chen J."/>
            <person name="Shi J."/>
            <person name="Zhao H."/>
            <person name="Zhao H."/>
            <person name="Song W."/>
            <person name="Zhang M."/>
            <person name="Cui Y."/>
            <person name="Dong X."/>
            <person name="Liu H."/>
            <person name="Ma X."/>
            <person name="Jiao Y."/>
            <person name="Wang B."/>
            <person name="Wei X."/>
            <person name="Stein J.C."/>
            <person name="Glaubitz J.C."/>
            <person name="Lu F."/>
            <person name="Yu G."/>
            <person name="Liang C."/>
            <person name="Fengler K."/>
            <person name="Li B."/>
            <person name="Rafalski A."/>
            <person name="Schnable P.S."/>
            <person name="Ware D.H."/>
            <person name="Buckler E.S."/>
            <person name="Lai J."/>
        </authorList>
    </citation>
    <scope>NUCLEOTIDE SEQUENCE [LARGE SCALE GENOMIC DNA]</scope>
    <source>
        <tissue evidence="5">Seedling</tissue>
    </source>
</reference>
<name>A0A3L6DP64_MAIZE</name>
<keyword evidence="2" id="KW-0805">Transcription regulation</keyword>
<accession>A0A3L6DP64</accession>
<evidence type="ECO:0000313" key="5">
    <source>
        <dbReference type="EMBL" id="PWZ10466.1"/>
    </source>
</evidence>
<dbReference type="SUPFAM" id="SSF47459">
    <property type="entry name" value="HLH, helix-loop-helix DNA-binding domain"/>
    <property type="match status" value="1"/>
</dbReference>
<dbReference type="InterPro" id="IPR044658">
    <property type="entry name" value="bHLH92/bHLH041-like"/>
</dbReference>
<dbReference type="AlphaFoldDB" id="A0A3L6DP64"/>
<dbReference type="InterPro" id="IPR011598">
    <property type="entry name" value="bHLH_dom"/>
</dbReference>
<evidence type="ECO:0000256" key="3">
    <source>
        <dbReference type="ARBA" id="ARBA00023163"/>
    </source>
</evidence>
<dbReference type="SMART" id="SM00353">
    <property type="entry name" value="HLH"/>
    <property type="match status" value="1"/>
</dbReference>
<dbReference type="ExpressionAtlas" id="A0A3L6DP64">
    <property type="expression patterns" value="baseline and differential"/>
</dbReference>
<comment type="similarity">
    <text evidence="1">Belongs to the bHLH protein family.</text>
</comment>
<gene>
    <name evidence="5" type="primary">BHLH148_1</name>
    <name evidence="5" type="ORF">Zm00014a_024199</name>
</gene>
<organism evidence="5">
    <name type="scientific">Zea mays</name>
    <name type="common">Maize</name>
    <dbReference type="NCBI Taxonomy" id="4577"/>
    <lineage>
        <taxon>Eukaryota</taxon>
        <taxon>Viridiplantae</taxon>
        <taxon>Streptophyta</taxon>
        <taxon>Embryophyta</taxon>
        <taxon>Tracheophyta</taxon>
        <taxon>Spermatophyta</taxon>
        <taxon>Magnoliopsida</taxon>
        <taxon>Liliopsida</taxon>
        <taxon>Poales</taxon>
        <taxon>Poaceae</taxon>
        <taxon>PACMAD clade</taxon>
        <taxon>Panicoideae</taxon>
        <taxon>Andropogonodae</taxon>
        <taxon>Andropogoneae</taxon>
        <taxon>Tripsacinae</taxon>
        <taxon>Zea</taxon>
    </lineage>
</organism>
<dbReference type="InterPro" id="IPR036638">
    <property type="entry name" value="HLH_DNA-bd_sf"/>
</dbReference>
<dbReference type="Proteomes" id="UP000251960">
    <property type="component" value="Chromosome 8"/>
</dbReference>
<protein>
    <submittedName>
        <fullName evidence="5">Transcription factor BHLH148</fullName>
    </submittedName>
</protein>
<evidence type="ECO:0000256" key="1">
    <source>
        <dbReference type="ARBA" id="ARBA00005510"/>
    </source>
</evidence>
<keyword evidence="3" id="KW-0804">Transcription</keyword>